<evidence type="ECO:0000313" key="4">
    <source>
        <dbReference type="Proteomes" id="UP000027265"/>
    </source>
</evidence>
<feature type="compositionally biased region" description="Polar residues" evidence="1">
    <location>
        <begin position="441"/>
        <end position="450"/>
    </location>
</feature>
<dbReference type="InterPro" id="IPR014876">
    <property type="entry name" value="DEK_C"/>
</dbReference>
<reference evidence="4" key="1">
    <citation type="journal article" date="2014" name="Proc. Natl. Acad. Sci. U.S.A.">
        <title>Extensive sampling of basidiomycete genomes demonstrates inadequacy of the white-rot/brown-rot paradigm for wood decay fungi.</title>
        <authorList>
            <person name="Riley R."/>
            <person name="Salamov A.A."/>
            <person name="Brown D.W."/>
            <person name="Nagy L.G."/>
            <person name="Floudas D."/>
            <person name="Held B.W."/>
            <person name="Levasseur A."/>
            <person name="Lombard V."/>
            <person name="Morin E."/>
            <person name="Otillar R."/>
            <person name="Lindquist E.A."/>
            <person name="Sun H."/>
            <person name="LaButti K.M."/>
            <person name="Schmutz J."/>
            <person name="Jabbour D."/>
            <person name="Luo H."/>
            <person name="Baker S.E."/>
            <person name="Pisabarro A.G."/>
            <person name="Walton J.D."/>
            <person name="Blanchette R.A."/>
            <person name="Henrissat B."/>
            <person name="Martin F."/>
            <person name="Cullen D."/>
            <person name="Hibbett D.S."/>
            <person name="Grigoriev I.V."/>
        </authorList>
    </citation>
    <scope>NUCLEOTIDE SEQUENCE [LARGE SCALE GENOMIC DNA]</scope>
    <source>
        <strain evidence="4">MUCL 33604</strain>
    </source>
</reference>
<feature type="region of interest" description="Disordered" evidence="1">
    <location>
        <begin position="376"/>
        <end position="466"/>
    </location>
</feature>
<dbReference type="InParanoid" id="A0A067PUH8"/>
<name>A0A067PUH8_9AGAM</name>
<feature type="domain" description="DEK-C" evidence="2">
    <location>
        <begin position="473"/>
        <end position="528"/>
    </location>
</feature>
<evidence type="ECO:0000259" key="2">
    <source>
        <dbReference type="PROSITE" id="PS51998"/>
    </source>
</evidence>
<dbReference type="AlphaFoldDB" id="A0A067PUH8"/>
<evidence type="ECO:0000256" key="1">
    <source>
        <dbReference type="SAM" id="MobiDB-lite"/>
    </source>
</evidence>
<protein>
    <recommendedName>
        <fullName evidence="2">DEK-C domain-containing protein</fullName>
    </recommendedName>
</protein>
<dbReference type="SUPFAM" id="SSF109715">
    <property type="entry name" value="DEK C-terminal domain"/>
    <property type="match status" value="1"/>
</dbReference>
<sequence>MSRPLLNLPSARKHKLTRKSPVDTFIKWASSEEACMDGVDQISLSEMRWGKKPGRPSHEYLVLTFGTFALRLERDTDSWRTLLSPDYSSACKDTISISDHPHDLIEPDAEVVATLVTSSFDSCLSHLVLLLDIIFKTANLYNVYTFNCWWFTARLWINLAKTIPANTSRFRALEGATGHGIERMDAIQFAQRQQYVHLAAFQRLYGTQAAEAKGQLEAASEKIDATFNLHLERRTSLELERPMAKSNAEFEQELEGQRQQICALEDQLRAMARARVELEKRVDVMRATYEKESNARRVLADRLLDSERRCVELESQLELRKLAAIQERNDRASEVRLQAFLDIEQDARRVVEERLRVSESLRWQLEIKFGPSNLETKLRPLSPGCSPNPPTRSQIGEVVDTEQGSRRPAIQTSDTLPPCDGSPAVGDVEEGFDNVNRNEDLSSSQETGATQEGPPHNGVTPADDYPDSLERNLLSPLTLKREILAIVRDSDWQTLTKKVVRNRLEEQFGVDLASQKLFISDAVNDIIREM</sequence>
<dbReference type="Pfam" id="PF08766">
    <property type="entry name" value="DEK_C"/>
    <property type="match status" value="1"/>
</dbReference>
<accession>A0A067PUH8</accession>
<evidence type="ECO:0000313" key="3">
    <source>
        <dbReference type="EMBL" id="KDQ57515.1"/>
    </source>
</evidence>
<proteinExistence type="predicted"/>
<dbReference type="Proteomes" id="UP000027265">
    <property type="component" value="Unassembled WGS sequence"/>
</dbReference>
<dbReference type="EMBL" id="KL197719">
    <property type="protein sequence ID" value="KDQ57515.1"/>
    <property type="molecule type" value="Genomic_DNA"/>
</dbReference>
<dbReference type="Gene3D" id="1.10.10.60">
    <property type="entry name" value="Homeodomain-like"/>
    <property type="match status" value="1"/>
</dbReference>
<keyword evidence="4" id="KW-1185">Reference proteome</keyword>
<dbReference type="HOGENOM" id="CLU_513930_0_0_1"/>
<dbReference type="PROSITE" id="PS51998">
    <property type="entry name" value="DEK_C"/>
    <property type="match status" value="1"/>
</dbReference>
<organism evidence="3 4">
    <name type="scientific">Jaapia argillacea MUCL 33604</name>
    <dbReference type="NCBI Taxonomy" id="933084"/>
    <lineage>
        <taxon>Eukaryota</taxon>
        <taxon>Fungi</taxon>
        <taxon>Dikarya</taxon>
        <taxon>Basidiomycota</taxon>
        <taxon>Agaricomycotina</taxon>
        <taxon>Agaricomycetes</taxon>
        <taxon>Agaricomycetidae</taxon>
        <taxon>Jaapiales</taxon>
        <taxon>Jaapiaceae</taxon>
        <taxon>Jaapia</taxon>
    </lineage>
</organism>
<gene>
    <name evidence="3" type="ORF">JAAARDRAFT_207045</name>
</gene>